<evidence type="ECO:0000256" key="3">
    <source>
        <dbReference type="ARBA" id="ARBA00012313"/>
    </source>
</evidence>
<evidence type="ECO:0000256" key="6">
    <source>
        <dbReference type="ARBA" id="ARBA00022723"/>
    </source>
</evidence>
<dbReference type="Gene3D" id="1.10.420.10">
    <property type="entry name" value="Peroxidase, domain 2"/>
    <property type="match status" value="1"/>
</dbReference>
<keyword evidence="9 15" id="KW-0408">Iron</keyword>
<sequence length="340" mass="37250">MASFKVLFSLIAFPFLSCSLLEAFPGSGYGQGGGSYLRLTPEFYDYSCPQANEIIMSVLEKAISENPRMAASLLRLHFHDCFVQGCDASILLDDSDAIVSEKNSGPNKNSIRGFEVIDEIKAKLEAVCPHTVSCADVLALAARDSIVLSGGPHWKVPLGRRDSKTASLSRSNTDIPAPNSTIQTLVTQFKRQGLGVEDLVALSGGHTIGVARCVTFRQRLYNQNGNNQPDTTLEKTYYNGLQKICPKVGGDNNISPLDFASPVKFDNTYFKLILWGKGLLNSDEVLLTGNMHQTMELVKSYAEDEALFFHKFVKSMVKMGNISPLTGSKGEIRKNCHLLN</sequence>
<comment type="cofactor">
    <cofactor evidence="15 18">
        <name>heme b</name>
        <dbReference type="ChEBI" id="CHEBI:60344"/>
    </cofactor>
    <text evidence="15 18">Binds 1 heme b (iron(II)-protoporphyrin IX) group per subunit.</text>
</comment>
<evidence type="ECO:0000256" key="10">
    <source>
        <dbReference type="ARBA" id="ARBA00023157"/>
    </source>
</evidence>
<evidence type="ECO:0000313" key="21">
    <source>
        <dbReference type="Proteomes" id="UP000594638"/>
    </source>
</evidence>
<feature type="binding site" evidence="14">
    <location>
        <position position="176"/>
    </location>
    <ligand>
        <name>substrate</name>
    </ligand>
</feature>
<dbReference type="GO" id="GO:0042744">
    <property type="term" value="P:hydrogen peroxide catabolic process"/>
    <property type="evidence" value="ECO:0007669"/>
    <property type="project" value="UniProtKB-KW"/>
</dbReference>
<dbReference type="Gramene" id="OE9A101874T1">
    <property type="protein sequence ID" value="OE9A101874C1"/>
    <property type="gene ID" value="OE9A101874"/>
</dbReference>
<feature type="disulfide bond" evidence="17">
    <location>
        <begin position="48"/>
        <end position="128"/>
    </location>
</feature>
<dbReference type="PRINTS" id="PR00458">
    <property type="entry name" value="PEROXIDASE"/>
</dbReference>
<comment type="cofactor">
    <cofactor evidence="15 18">
        <name>Ca(2+)</name>
        <dbReference type="ChEBI" id="CHEBI:29108"/>
    </cofactor>
    <text evidence="15 18">Binds 2 calcium ions per subunit.</text>
</comment>
<dbReference type="GO" id="GO:0020037">
    <property type="term" value="F:heme binding"/>
    <property type="evidence" value="ECO:0007669"/>
    <property type="project" value="UniProtKB-UniRule"/>
</dbReference>
<protein>
    <recommendedName>
        <fullName evidence="3 18">Peroxidase</fullName>
        <ecNumber evidence="3 18">1.11.1.7</ecNumber>
    </recommendedName>
</protein>
<evidence type="ECO:0000256" key="4">
    <source>
        <dbReference type="ARBA" id="ARBA00022559"/>
    </source>
</evidence>
<keyword evidence="18" id="KW-0732">Signal</keyword>
<feature type="binding site" evidence="15">
    <location>
        <position position="207"/>
    </location>
    <ligand>
        <name>Ca(2+)</name>
        <dbReference type="ChEBI" id="CHEBI:29108"/>
        <label>2</label>
    </ligand>
</feature>
<dbReference type="FunFam" id="1.10.420.10:FF:000001">
    <property type="entry name" value="Peroxidase"/>
    <property type="match status" value="1"/>
</dbReference>
<dbReference type="InterPro" id="IPR033905">
    <property type="entry name" value="Secretory_peroxidase"/>
</dbReference>
<reference evidence="20 21" key="1">
    <citation type="submission" date="2019-12" db="EMBL/GenBank/DDBJ databases">
        <authorList>
            <person name="Alioto T."/>
            <person name="Alioto T."/>
            <person name="Gomez Garrido J."/>
        </authorList>
    </citation>
    <scope>NUCLEOTIDE SEQUENCE [LARGE SCALE GENOMIC DNA]</scope>
</reference>
<evidence type="ECO:0000256" key="5">
    <source>
        <dbReference type="ARBA" id="ARBA00022617"/>
    </source>
</evidence>
<evidence type="ECO:0000256" key="17">
    <source>
        <dbReference type="PIRSR" id="PIRSR600823-5"/>
    </source>
</evidence>
<feature type="domain" description="Plant heme peroxidase family profile" evidence="19">
    <location>
        <begin position="38"/>
        <end position="340"/>
    </location>
</feature>
<dbReference type="PRINTS" id="PR00461">
    <property type="entry name" value="PLPEROXIDASE"/>
</dbReference>
<dbReference type="OrthoDB" id="2113341at2759"/>
<dbReference type="InterPro" id="IPR010255">
    <property type="entry name" value="Haem_peroxidase_sf"/>
</dbReference>
<dbReference type="InterPro" id="IPR000823">
    <property type="entry name" value="Peroxidase_pln"/>
</dbReference>
<dbReference type="GO" id="GO:0046872">
    <property type="term" value="F:metal ion binding"/>
    <property type="evidence" value="ECO:0007669"/>
    <property type="project" value="UniProtKB-UniRule"/>
</dbReference>
<accession>A0A8S0UKQ0</accession>
<dbReference type="Proteomes" id="UP000594638">
    <property type="component" value="Unassembled WGS sequence"/>
</dbReference>
<evidence type="ECO:0000256" key="8">
    <source>
        <dbReference type="ARBA" id="ARBA00023002"/>
    </source>
</evidence>
<dbReference type="GO" id="GO:0006979">
    <property type="term" value="P:response to oxidative stress"/>
    <property type="evidence" value="ECO:0007669"/>
    <property type="project" value="UniProtKB-UniRule"/>
</dbReference>
<evidence type="ECO:0000256" key="15">
    <source>
        <dbReference type="PIRSR" id="PIRSR600823-3"/>
    </source>
</evidence>
<evidence type="ECO:0000256" key="13">
    <source>
        <dbReference type="PIRSR" id="PIRSR600823-1"/>
    </source>
</evidence>
<feature type="binding site" evidence="15">
    <location>
        <position position="80"/>
    </location>
    <ligand>
        <name>Ca(2+)</name>
        <dbReference type="ChEBI" id="CHEBI:29108"/>
        <label>1</label>
    </ligand>
</feature>
<feature type="signal peptide" evidence="18">
    <location>
        <begin position="1"/>
        <end position="23"/>
    </location>
</feature>
<dbReference type="EC" id="1.11.1.7" evidence="3 18"/>
<keyword evidence="11" id="KW-0325">Glycoprotein</keyword>
<keyword evidence="7 15" id="KW-0106">Calcium</keyword>
<feature type="binding site" evidence="15">
    <location>
        <position position="258"/>
    </location>
    <ligand>
        <name>Ca(2+)</name>
        <dbReference type="ChEBI" id="CHEBI:29108"/>
        <label>2</label>
    </ligand>
</feature>
<feature type="disulfide bond" evidence="17">
    <location>
        <begin position="134"/>
        <end position="336"/>
    </location>
</feature>
<evidence type="ECO:0000256" key="7">
    <source>
        <dbReference type="ARBA" id="ARBA00022837"/>
    </source>
</evidence>
<dbReference type="AlphaFoldDB" id="A0A8S0UKQ0"/>
<feature type="disulfide bond" evidence="17">
    <location>
        <begin position="81"/>
        <end position="86"/>
    </location>
</feature>
<comment type="similarity">
    <text evidence="2">Belongs to the peroxidase family. Ascorbate peroxidase subfamily.</text>
</comment>
<keyword evidence="8 18" id="KW-0560">Oxidoreductase</keyword>
<dbReference type="InterPro" id="IPR019794">
    <property type="entry name" value="Peroxidases_AS"/>
</dbReference>
<feature type="binding site" evidence="15">
    <location>
        <position position="83"/>
    </location>
    <ligand>
        <name>Ca(2+)</name>
        <dbReference type="ChEBI" id="CHEBI:29108"/>
        <label>1</label>
    </ligand>
</feature>
<comment type="caution">
    <text evidence="20">The sequence shown here is derived from an EMBL/GenBank/DDBJ whole genome shotgun (WGS) entry which is preliminary data.</text>
</comment>
<keyword evidence="4 18" id="KW-0575">Peroxidase</keyword>
<evidence type="ECO:0000256" key="11">
    <source>
        <dbReference type="ARBA" id="ARBA00023180"/>
    </source>
</evidence>
<evidence type="ECO:0000313" key="20">
    <source>
        <dbReference type="EMBL" id="CAA3019503.1"/>
    </source>
</evidence>
<dbReference type="InterPro" id="IPR002016">
    <property type="entry name" value="Haem_peroxidase"/>
</dbReference>
<keyword evidence="21" id="KW-1185">Reference proteome</keyword>
<evidence type="ECO:0000256" key="14">
    <source>
        <dbReference type="PIRSR" id="PIRSR600823-2"/>
    </source>
</evidence>
<gene>
    <name evidence="20" type="ORF">OLEA9_A101874</name>
</gene>
<dbReference type="CDD" id="cd00693">
    <property type="entry name" value="secretory_peroxidase"/>
    <property type="match status" value="1"/>
</dbReference>
<feature type="chain" id="PRO_5035969230" description="Peroxidase" evidence="18">
    <location>
        <begin position="24"/>
        <end position="340"/>
    </location>
</feature>
<keyword evidence="12 18" id="KW-0376">Hydrogen peroxide</keyword>
<dbReference type="Pfam" id="PF00141">
    <property type="entry name" value="peroxidase"/>
    <property type="match status" value="1"/>
</dbReference>
<evidence type="ECO:0000256" key="12">
    <source>
        <dbReference type="ARBA" id="ARBA00023324"/>
    </source>
</evidence>
<feature type="binding site" evidence="15">
    <location>
        <position position="85"/>
    </location>
    <ligand>
        <name>Ca(2+)</name>
        <dbReference type="ChEBI" id="CHEBI:29108"/>
        <label>1</label>
    </ligand>
</feature>
<dbReference type="GO" id="GO:0140825">
    <property type="term" value="F:lactoperoxidase activity"/>
    <property type="evidence" value="ECO:0007669"/>
    <property type="project" value="UniProtKB-EC"/>
</dbReference>
<dbReference type="PROSITE" id="PS00435">
    <property type="entry name" value="PEROXIDASE_1"/>
    <property type="match status" value="1"/>
</dbReference>
<dbReference type="PROSITE" id="PS00436">
    <property type="entry name" value="PEROXIDASE_2"/>
    <property type="match status" value="1"/>
</dbReference>
<dbReference type="FunFam" id="1.10.520.10:FF:000001">
    <property type="entry name" value="Peroxidase"/>
    <property type="match status" value="1"/>
</dbReference>
<keyword evidence="18" id="KW-0964">Secreted</keyword>
<evidence type="ECO:0000256" key="16">
    <source>
        <dbReference type="PIRSR" id="PIRSR600823-4"/>
    </source>
</evidence>
<feature type="binding site" description="axial binding residue" evidence="15">
    <location>
        <position position="206"/>
    </location>
    <ligand>
        <name>heme b</name>
        <dbReference type="ChEBI" id="CHEBI:60344"/>
    </ligand>
    <ligandPart>
        <name>Fe</name>
        <dbReference type="ChEBI" id="CHEBI:18248"/>
    </ligandPart>
</feature>
<dbReference type="EMBL" id="CACTIH010009027">
    <property type="protein sequence ID" value="CAA3019503.1"/>
    <property type="molecule type" value="Genomic_DNA"/>
</dbReference>
<dbReference type="GO" id="GO:0005576">
    <property type="term" value="C:extracellular region"/>
    <property type="evidence" value="ECO:0007669"/>
    <property type="project" value="UniProtKB-SubCell"/>
</dbReference>
<comment type="catalytic activity">
    <reaction evidence="1 18">
        <text>2 a phenolic donor + H2O2 = 2 a phenolic radical donor + 2 H2O</text>
        <dbReference type="Rhea" id="RHEA:56136"/>
        <dbReference type="ChEBI" id="CHEBI:15377"/>
        <dbReference type="ChEBI" id="CHEBI:16240"/>
        <dbReference type="ChEBI" id="CHEBI:139520"/>
        <dbReference type="ChEBI" id="CHEBI:139521"/>
        <dbReference type="EC" id="1.11.1.7"/>
    </reaction>
</comment>
<dbReference type="PROSITE" id="PS50873">
    <property type="entry name" value="PEROXIDASE_4"/>
    <property type="match status" value="1"/>
</dbReference>
<evidence type="ECO:0000259" key="19">
    <source>
        <dbReference type="PROSITE" id="PS50873"/>
    </source>
</evidence>
<feature type="binding site" evidence="15">
    <location>
        <position position="89"/>
    </location>
    <ligand>
        <name>Ca(2+)</name>
        <dbReference type="ChEBI" id="CHEBI:29108"/>
        <label>1</label>
    </ligand>
</feature>
<evidence type="ECO:0000256" key="2">
    <source>
        <dbReference type="ARBA" id="ARBA00006873"/>
    </source>
</evidence>
<evidence type="ECO:0000256" key="18">
    <source>
        <dbReference type="RuleBase" id="RU362060"/>
    </source>
</evidence>
<dbReference type="PANTHER" id="PTHR31388">
    <property type="entry name" value="PEROXIDASE 72-RELATED"/>
    <property type="match status" value="1"/>
</dbReference>
<feature type="site" description="Transition state stabilizer" evidence="16">
    <location>
        <position position="75"/>
    </location>
</feature>
<feature type="disulfide bond" evidence="17">
    <location>
        <begin position="213"/>
        <end position="245"/>
    </location>
</feature>
<proteinExistence type="inferred from homology"/>
<dbReference type="Gene3D" id="1.10.520.10">
    <property type="match status" value="1"/>
</dbReference>
<dbReference type="SUPFAM" id="SSF48113">
    <property type="entry name" value="Heme-dependent peroxidases"/>
    <property type="match status" value="1"/>
</dbReference>
<feature type="active site" description="Proton acceptor" evidence="13">
    <location>
        <position position="79"/>
    </location>
</feature>
<evidence type="ECO:0000256" key="9">
    <source>
        <dbReference type="ARBA" id="ARBA00023004"/>
    </source>
</evidence>
<keyword evidence="6 15" id="KW-0479">Metal-binding</keyword>
<feature type="binding site" evidence="15">
    <location>
        <position position="266"/>
    </location>
    <ligand>
        <name>Ca(2+)</name>
        <dbReference type="ChEBI" id="CHEBI:29108"/>
        <label>2</label>
    </ligand>
</feature>
<keyword evidence="10 17" id="KW-1015">Disulfide bond</keyword>
<comment type="function">
    <text evidence="18">Removal of H(2)O(2), oxidation of toxic reductants, biosynthesis and degradation of lignin, suberization, auxin catabolism, response to environmental stresses such as wounding, pathogen attack and oxidative stress.</text>
</comment>
<organism evidence="20 21">
    <name type="scientific">Olea europaea subsp. europaea</name>
    <dbReference type="NCBI Taxonomy" id="158383"/>
    <lineage>
        <taxon>Eukaryota</taxon>
        <taxon>Viridiplantae</taxon>
        <taxon>Streptophyta</taxon>
        <taxon>Embryophyta</taxon>
        <taxon>Tracheophyta</taxon>
        <taxon>Spermatophyta</taxon>
        <taxon>Magnoliopsida</taxon>
        <taxon>eudicotyledons</taxon>
        <taxon>Gunneridae</taxon>
        <taxon>Pentapetalae</taxon>
        <taxon>asterids</taxon>
        <taxon>lamiids</taxon>
        <taxon>Lamiales</taxon>
        <taxon>Oleaceae</taxon>
        <taxon>Oleeae</taxon>
        <taxon>Olea</taxon>
    </lineage>
</organism>
<dbReference type="InterPro" id="IPR019793">
    <property type="entry name" value="Peroxidases_heam-ligand_BS"/>
</dbReference>
<dbReference type="PANTHER" id="PTHR31388:SF164">
    <property type="entry name" value="PEROXIDASE 9"/>
    <property type="match status" value="1"/>
</dbReference>
<keyword evidence="5 18" id="KW-0349">Heme</keyword>
<comment type="similarity">
    <text evidence="18">Belongs to the peroxidase family. Classical plant (class III) peroxidase subfamily.</text>
</comment>
<name>A0A8S0UKQ0_OLEEU</name>
<feature type="binding site" evidence="15">
    <location>
        <position position="101"/>
    </location>
    <ligand>
        <name>Ca(2+)</name>
        <dbReference type="ChEBI" id="CHEBI:29108"/>
        <label>1</label>
    </ligand>
</feature>
<feature type="binding site" evidence="15">
    <location>
        <position position="87"/>
    </location>
    <ligand>
        <name>Ca(2+)</name>
        <dbReference type="ChEBI" id="CHEBI:29108"/>
        <label>1</label>
    </ligand>
</feature>
<comment type="subcellular location">
    <subcellularLocation>
        <location evidence="18">Secreted</location>
    </subcellularLocation>
</comment>
<evidence type="ECO:0000256" key="1">
    <source>
        <dbReference type="ARBA" id="ARBA00000189"/>
    </source>
</evidence>